<dbReference type="AlphaFoldDB" id="A0A1M7P9U9"/>
<dbReference type="Proteomes" id="UP000184440">
    <property type="component" value="Unassembled WGS sequence"/>
</dbReference>
<keyword evidence="2" id="KW-1185">Reference proteome</keyword>
<dbReference type="RefSeq" id="WP_143175146.1">
    <property type="nucleotide sequence ID" value="NZ_FRCS01000003.1"/>
</dbReference>
<dbReference type="STRING" id="134849.SAMN05443668_103100"/>
<dbReference type="EMBL" id="FRCS01000003">
    <property type="protein sequence ID" value="SHN13508.1"/>
    <property type="molecule type" value="Genomic_DNA"/>
</dbReference>
<name>A0A1M7P9U9_9ACTN</name>
<evidence type="ECO:0000313" key="1">
    <source>
        <dbReference type="EMBL" id="SHN13508.1"/>
    </source>
</evidence>
<gene>
    <name evidence="1" type="ORF">SAMN05443668_103100</name>
</gene>
<dbReference type="OrthoDB" id="626916at2"/>
<accession>A0A1M7P9U9</accession>
<reference evidence="1 2" key="1">
    <citation type="submission" date="2016-11" db="EMBL/GenBank/DDBJ databases">
        <authorList>
            <person name="Jaros S."/>
            <person name="Januszkiewicz K."/>
            <person name="Wedrychowicz H."/>
        </authorList>
    </citation>
    <scope>NUCLEOTIDE SEQUENCE [LARGE SCALE GENOMIC DNA]</scope>
    <source>
        <strain evidence="1 2">DSM 46144</strain>
    </source>
</reference>
<sequence>MNDYPFDPELLAELAGRLYDALPAMYRIADEPPTGRGELRALLTVLAVPPAVIRQSIAELHADLFIDTADDRMIPQLAAMVGTSLIFPDAPSNRRDVRGTVGWRRRKGTPAALAEMGVELTGAPVVLQEGWKRVLVTQDLDLLRPDRVMPDLRPPIVAEQATGPLDALAHTVDVRAISATTGRRHPRHLAHWLFPTVTFPLREGTAHERTGAGTDVRFSVDPLGARQAIRAGWTAESTDAYVDRIPPQHFAADPGRWFGRRPGGFTIRICGVPAALASTGVVGREPSVRVAGRQLCRGTARVTVLEQPSRGWRGPVRVELGLATVAGATAGSWQAGSFAAVAGVELDAAGATSTTTGNDPGGQRTPAVRLSLPDGASGRHFPGAVLELSADAPGGAAAVDDSALIAEGFLRGALHVRIPPLEVGGERLLLVALDGSLYEGATPMPRVAGALRLAPDALLSVGPGAAWPPSPVRAEPRLLSRVPSASGRGPAVLHGAAPIRRVGDDFADVAGSARCALAFAMQIDAPGTPDFRPFQRLAWSGGDPRSGTWTALDRAGRPVAAADEFPLVAAERDANPGRVALAVRFESSDPAATLCPGEVAWTGDDGQTVLIHLPQLDAAPRPPDDGWATEAVFAAASDAVRVGVDGSTWASRSTADRRASLGDVAPIAGAAALRRRRVHGRRLCAWDREDPSATPPRLLALTPPGHLDVDVEHGLFAFCADEPPQTWPDGVPPVPPSVTVDLEQGATMHIGALPAAREPVLDRRLARPTQLVSRSGVLHPDAPATWHTIPRHASLSAALAAIAAKWAGAPPGTALHEVVQFEDSATYPGEAPVWPPGPADATLSLTIQAAERERPTVLIDPLTGWGGTPAVYTRLALCGLALGGAGWGGTTLPPAREVTLDLCTVLHAENRLEFAGLPDGSAVTVNRCATAGLRLAGPGVLRIVDSIVDADSGPALEVPVGRAELERVSVGGEVTARVLEASEVIFDSKVTVTDRFSGCVRYSRATSTSTSTLPQVHRVTVDTPVRVVSRNRRDPAWWRLRADSDPALTRGAESGTEIGAFGTNQLSARLAGLAGRLDEFTPAGLVTGIIRID</sequence>
<evidence type="ECO:0000313" key="2">
    <source>
        <dbReference type="Proteomes" id="UP000184440"/>
    </source>
</evidence>
<organism evidence="1 2">
    <name type="scientific">Cryptosporangium aurantiacum</name>
    <dbReference type="NCBI Taxonomy" id="134849"/>
    <lineage>
        <taxon>Bacteria</taxon>
        <taxon>Bacillati</taxon>
        <taxon>Actinomycetota</taxon>
        <taxon>Actinomycetes</taxon>
        <taxon>Cryptosporangiales</taxon>
        <taxon>Cryptosporangiaceae</taxon>
        <taxon>Cryptosporangium</taxon>
    </lineage>
</organism>
<protein>
    <recommendedName>
        <fullName evidence="3">Phage tail protein (Tail_P2_I)</fullName>
    </recommendedName>
</protein>
<evidence type="ECO:0008006" key="3">
    <source>
        <dbReference type="Google" id="ProtNLM"/>
    </source>
</evidence>
<proteinExistence type="predicted"/>